<dbReference type="SUPFAM" id="SSF46557">
    <property type="entry name" value="GreA transcript cleavage protein, N-terminal domain"/>
    <property type="match status" value="1"/>
</dbReference>
<dbReference type="NCBIfam" id="NF001263">
    <property type="entry name" value="PRK00226.1-4"/>
    <property type="match status" value="1"/>
</dbReference>
<keyword evidence="4 8" id="KW-0238">DNA-binding</keyword>
<dbReference type="InterPro" id="IPR028624">
    <property type="entry name" value="Tscrpt_elong_fac_GreA/B"/>
</dbReference>
<sequence>MKYLTPEGLSKLKDELKERKTIKRQEIARRLKEAIALGDLSENTEYASTKEAQSFNEGRILELEATIKDAIIIKPSQNNGGKKKVELGSVIEAKTGFLKQVFNIVGSQEAQPSQGKISNESPLGKAFLGHEIGDIIEAETPKGKVKYKIISIK</sequence>
<evidence type="ECO:0000259" key="10">
    <source>
        <dbReference type="Pfam" id="PF01272"/>
    </source>
</evidence>
<evidence type="ECO:0000313" key="12">
    <source>
        <dbReference type="EMBL" id="OGZ36333.1"/>
    </source>
</evidence>
<keyword evidence="3 8" id="KW-0805">Transcription regulation</keyword>
<evidence type="ECO:0000256" key="4">
    <source>
        <dbReference type="ARBA" id="ARBA00023125"/>
    </source>
</evidence>
<dbReference type="InterPro" id="IPR006359">
    <property type="entry name" value="Tscrpt_elong_fac_GreA"/>
</dbReference>
<dbReference type="InterPro" id="IPR036953">
    <property type="entry name" value="GreA/GreB_C_sf"/>
</dbReference>
<dbReference type="PIRSF" id="PIRSF006092">
    <property type="entry name" value="GreA_GreB"/>
    <property type="match status" value="1"/>
</dbReference>
<dbReference type="Pfam" id="PF03449">
    <property type="entry name" value="GreA_GreB_N"/>
    <property type="match status" value="1"/>
</dbReference>
<feature type="domain" description="Transcription elongation factor GreA/GreB N-terminal" evidence="11">
    <location>
        <begin position="3"/>
        <end position="72"/>
    </location>
</feature>
<dbReference type="InterPro" id="IPR036805">
    <property type="entry name" value="Tscrpt_elong_fac_GreA/B_N_sf"/>
</dbReference>
<proteinExistence type="inferred from homology"/>
<evidence type="ECO:0000256" key="2">
    <source>
        <dbReference type="ARBA" id="ARBA00013729"/>
    </source>
</evidence>
<dbReference type="NCBIfam" id="TIGR01462">
    <property type="entry name" value="greA"/>
    <property type="match status" value="1"/>
</dbReference>
<dbReference type="FunFam" id="1.10.287.180:FF:000001">
    <property type="entry name" value="Transcription elongation factor GreA"/>
    <property type="match status" value="1"/>
</dbReference>
<evidence type="ECO:0000256" key="7">
    <source>
        <dbReference type="ARBA" id="ARBA00030776"/>
    </source>
</evidence>
<dbReference type="AlphaFoldDB" id="A0A1G2FE57"/>
<dbReference type="Gene3D" id="3.10.50.30">
    <property type="entry name" value="Transcription elongation factor, GreA/GreB, C-terminal domain"/>
    <property type="match status" value="1"/>
</dbReference>
<comment type="function">
    <text evidence="6 8 9">Necessary for efficient RNA polymerase transcription elongation past template-encoded arresting sites. The arresting sites in DNA have the property of trapping a certain fraction of elongating RNA polymerases that pass through, resulting in locked ternary complexes. Cleavage of the nascent transcript by cleavage factors such as GreA or GreB allows the resumption of elongation from the new 3'terminus. GreA releases sequences of 2 to 3 nucleotides.</text>
</comment>
<evidence type="ECO:0000256" key="5">
    <source>
        <dbReference type="ARBA" id="ARBA00023163"/>
    </source>
</evidence>
<dbReference type="STRING" id="1801997.A3J64_03090"/>
<dbReference type="GO" id="GO:0070063">
    <property type="term" value="F:RNA polymerase binding"/>
    <property type="evidence" value="ECO:0007669"/>
    <property type="project" value="InterPro"/>
</dbReference>
<feature type="domain" description="Transcription elongation factor GreA/GreB C-terminal" evidence="10">
    <location>
        <begin position="82"/>
        <end position="153"/>
    </location>
</feature>
<dbReference type="GO" id="GO:0006354">
    <property type="term" value="P:DNA-templated transcription elongation"/>
    <property type="evidence" value="ECO:0007669"/>
    <property type="project" value="TreeGrafter"/>
</dbReference>
<evidence type="ECO:0000256" key="3">
    <source>
        <dbReference type="ARBA" id="ARBA00023015"/>
    </source>
</evidence>
<keyword evidence="12" id="KW-0251">Elongation factor</keyword>
<protein>
    <recommendedName>
        <fullName evidence="2 8">Transcription elongation factor GreA</fullName>
    </recommendedName>
    <alternativeName>
        <fullName evidence="7 8">Transcript cleavage factor GreA</fullName>
    </alternativeName>
</protein>
<evidence type="ECO:0000256" key="1">
    <source>
        <dbReference type="ARBA" id="ARBA00008213"/>
    </source>
</evidence>
<dbReference type="SUPFAM" id="SSF54534">
    <property type="entry name" value="FKBP-like"/>
    <property type="match status" value="1"/>
</dbReference>
<reference evidence="12 13" key="1">
    <citation type="journal article" date="2016" name="Nat. Commun.">
        <title>Thousands of microbial genomes shed light on interconnected biogeochemical processes in an aquifer system.</title>
        <authorList>
            <person name="Anantharaman K."/>
            <person name="Brown C.T."/>
            <person name="Hug L.A."/>
            <person name="Sharon I."/>
            <person name="Castelle C.J."/>
            <person name="Probst A.J."/>
            <person name="Thomas B.C."/>
            <person name="Singh A."/>
            <person name="Wilkins M.J."/>
            <person name="Karaoz U."/>
            <person name="Brodie E.L."/>
            <person name="Williams K.H."/>
            <person name="Hubbard S.S."/>
            <person name="Banfield J.F."/>
        </authorList>
    </citation>
    <scope>NUCLEOTIDE SEQUENCE [LARGE SCALE GENOMIC DNA]</scope>
</reference>
<dbReference type="PANTHER" id="PTHR30437">
    <property type="entry name" value="TRANSCRIPTION ELONGATION FACTOR GREA"/>
    <property type="match status" value="1"/>
</dbReference>
<dbReference type="HAMAP" id="MF_00105">
    <property type="entry name" value="GreA_GreB"/>
    <property type="match status" value="1"/>
</dbReference>
<dbReference type="GO" id="GO:0003746">
    <property type="term" value="F:translation elongation factor activity"/>
    <property type="evidence" value="ECO:0007669"/>
    <property type="project" value="UniProtKB-KW"/>
</dbReference>
<dbReference type="InterPro" id="IPR023459">
    <property type="entry name" value="Tscrpt_elong_fac_GreA/B_fam"/>
</dbReference>
<dbReference type="EMBL" id="MHNB01000028">
    <property type="protein sequence ID" value="OGZ36333.1"/>
    <property type="molecule type" value="Genomic_DNA"/>
</dbReference>
<keyword evidence="12" id="KW-0648">Protein biosynthesis</keyword>
<dbReference type="GO" id="GO:0032784">
    <property type="term" value="P:regulation of DNA-templated transcription elongation"/>
    <property type="evidence" value="ECO:0007669"/>
    <property type="project" value="UniProtKB-UniRule"/>
</dbReference>
<dbReference type="Proteomes" id="UP000177061">
    <property type="component" value="Unassembled WGS sequence"/>
</dbReference>
<comment type="similarity">
    <text evidence="1 8 9">Belongs to the GreA/GreB family.</text>
</comment>
<dbReference type="GO" id="GO:0003677">
    <property type="term" value="F:DNA binding"/>
    <property type="evidence" value="ECO:0007669"/>
    <property type="project" value="UniProtKB-UniRule"/>
</dbReference>
<name>A0A1G2FE57_9BACT</name>
<organism evidence="12 13">
    <name type="scientific">Candidatus Portnoybacteria bacterium RIFCSPHIGHO2_12_FULL_38_9</name>
    <dbReference type="NCBI Taxonomy" id="1801997"/>
    <lineage>
        <taxon>Bacteria</taxon>
        <taxon>Candidatus Portnoyibacteriota</taxon>
    </lineage>
</organism>
<dbReference type="InterPro" id="IPR001437">
    <property type="entry name" value="Tscrpt_elong_fac_GreA/B_C"/>
</dbReference>
<dbReference type="Pfam" id="PF01272">
    <property type="entry name" value="GreA_GreB"/>
    <property type="match status" value="1"/>
</dbReference>
<gene>
    <name evidence="8" type="primary">greA</name>
    <name evidence="12" type="ORF">A3J64_03090</name>
</gene>
<evidence type="ECO:0000256" key="9">
    <source>
        <dbReference type="RuleBase" id="RU000556"/>
    </source>
</evidence>
<dbReference type="Gene3D" id="1.10.287.180">
    <property type="entry name" value="Transcription elongation factor, GreA/GreB, N-terminal domain"/>
    <property type="match status" value="1"/>
</dbReference>
<evidence type="ECO:0000256" key="8">
    <source>
        <dbReference type="HAMAP-Rule" id="MF_00105"/>
    </source>
</evidence>
<accession>A0A1G2FE57</accession>
<dbReference type="PANTHER" id="PTHR30437:SF4">
    <property type="entry name" value="TRANSCRIPTION ELONGATION FACTOR GREA"/>
    <property type="match status" value="1"/>
</dbReference>
<evidence type="ECO:0000313" key="13">
    <source>
        <dbReference type="Proteomes" id="UP000177061"/>
    </source>
</evidence>
<comment type="caution">
    <text evidence="12">The sequence shown here is derived from an EMBL/GenBank/DDBJ whole genome shotgun (WGS) entry which is preliminary data.</text>
</comment>
<evidence type="ECO:0000256" key="6">
    <source>
        <dbReference type="ARBA" id="ARBA00024916"/>
    </source>
</evidence>
<dbReference type="InterPro" id="IPR022691">
    <property type="entry name" value="Tscrpt_elong_fac_GreA/B_N"/>
</dbReference>
<keyword evidence="5 8" id="KW-0804">Transcription</keyword>
<evidence type="ECO:0000259" key="11">
    <source>
        <dbReference type="Pfam" id="PF03449"/>
    </source>
</evidence>